<evidence type="ECO:0000313" key="2">
    <source>
        <dbReference type="EMBL" id="QHS96129.1"/>
    </source>
</evidence>
<reference evidence="2" key="1">
    <citation type="journal article" date="2020" name="Nature">
        <title>Giant virus diversity and host interactions through global metagenomics.</title>
        <authorList>
            <person name="Schulz F."/>
            <person name="Roux S."/>
            <person name="Paez-Espino D."/>
            <person name="Jungbluth S."/>
            <person name="Walsh D.A."/>
            <person name="Denef V.J."/>
            <person name="McMahon K.D."/>
            <person name="Konstantinidis K.T."/>
            <person name="Eloe-Fadrosh E.A."/>
            <person name="Kyrpides N.C."/>
            <person name="Woyke T."/>
        </authorList>
    </citation>
    <scope>NUCLEOTIDE SEQUENCE</scope>
    <source>
        <strain evidence="2">GVMAG-M-3300019093-7</strain>
    </source>
</reference>
<evidence type="ECO:0000256" key="1">
    <source>
        <dbReference type="SAM" id="Phobius"/>
    </source>
</evidence>
<dbReference type="EMBL" id="MN739263">
    <property type="protein sequence ID" value="QHS96129.1"/>
    <property type="molecule type" value="Genomic_DNA"/>
</dbReference>
<organism evidence="2">
    <name type="scientific">viral metagenome</name>
    <dbReference type="NCBI Taxonomy" id="1070528"/>
    <lineage>
        <taxon>unclassified sequences</taxon>
        <taxon>metagenomes</taxon>
        <taxon>organismal metagenomes</taxon>
    </lineage>
</organism>
<accession>A0A6C0BX54</accession>
<protein>
    <submittedName>
        <fullName evidence="2">Uncharacterized protein</fullName>
    </submittedName>
</protein>
<keyword evidence="1" id="KW-0812">Transmembrane</keyword>
<sequence>MNYTANMNYLSNNLPTSNNNHQANNYSANNYPVNINDHSYKSCSNDEYDALESNVPYISKNCPYSPKSKLYHSVNNWDIIAFIIVTTLLVLLLFTTTQINNQKNTIQSNHDNNPENSPASIYQNYNEQLTDAEFYIHPEINNNRYLYEQHHGDLTHLHYTDELNEGSSYYSEYYKARLQELCDLSLKKANSKQGK</sequence>
<dbReference type="AlphaFoldDB" id="A0A6C0BX54"/>
<keyword evidence="1" id="KW-0472">Membrane</keyword>
<proteinExistence type="predicted"/>
<keyword evidence="1" id="KW-1133">Transmembrane helix</keyword>
<feature type="transmembrane region" description="Helical" evidence="1">
    <location>
        <begin position="74"/>
        <end position="94"/>
    </location>
</feature>
<name>A0A6C0BX54_9ZZZZ</name>